<dbReference type="GO" id="GO:0005047">
    <property type="term" value="F:signal recognition particle binding"/>
    <property type="evidence" value="ECO:0007669"/>
    <property type="project" value="TreeGrafter"/>
</dbReference>
<dbReference type="SUPFAM" id="SSF52540">
    <property type="entry name" value="P-loop containing nucleoside triphosphate hydrolases"/>
    <property type="match status" value="1"/>
</dbReference>
<dbReference type="SMART" id="SM00962">
    <property type="entry name" value="SRP54"/>
    <property type="match status" value="1"/>
</dbReference>
<dbReference type="FunFam" id="1.20.120.140:FF:000002">
    <property type="entry name" value="Signal recognition particle receptor FtsY"/>
    <property type="match status" value="1"/>
</dbReference>
<dbReference type="InterPro" id="IPR036225">
    <property type="entry name" value="SRP/SRP_N"/>
</dbReference>
<evidence type="ECO:0000256" key="4">
    <source>
        <dbReference type="ARBA" id="ARBA00022490"/>
    </source>
</evidence>
<dbReference type="GO" id="GO:0003924">
    <property type="term" value="F:GTPase activity"/>
    <property type="evidence" value="ECO:0007669"/>
    <property type="project" value="TreeGrafter"/>
</dbReference>
<dbReference type="EMBL" id="UINC01050284">
    <property type="protein sequence ID" value="SVB63058.1"/>
    <property type="molecule type" value="Genomic_DNA"/>
</dbReference>
<evidence type="ECO:0000256" key="8">
    <source>
        <dbReference type="ARBA" id="ARBA00023136"/>
    </source>
</evidence>
<dbReference type="InterPro" id="IPR042101">
    <property type="entry name" value="SRP54_N_sf"/>
</dbReference>
<sequence length="307" mass="33423">MKIFKKRNPTKFSESLEKTRNNLFGKFGDLFKNSELDAEFWGSLEDTLISADTGIETSEKIVTRLKKNTKAKNISSGEECLKELRSELMKIFDLNDEDPLASAQKPAVFVMVGVNGGGKTTSIAKLTHLLTSLNQKVILGAADTFRAAAVDQIQIWGEKLGVTVIAQDPGSDPGAVAFDTIHAAKSRNMDVAIIDTAGRLQSKTNLMEELQKISKIVIRESNNSSVKIILVIDGTTGQNGLIQAIEFARFVKPDGIFLSKLDGTAKGGIVIAIADQLKIPIWFVGTGEQPNDIAVFDPNLFVTRIID</sequence>
<dbReference type="InterPro" id="IPR000897">
    <property type="entry name" value="SRP54_GTPase_dom"/>
</dbReference>
<reference evidence="11" key="1">
    <citation type="submission" date="2018-05" db="EMBL/GenBank/DDBJ databases">
        <authorList>
            <person name="Lanie J.A."/>
            <person name="Ng W.-L."/>
            <person name="Kazmierczak K.M."/>
            <person name="Andrzejewski T.M."/>
            <person name="Davidsen T.M."/>
            <person name="Wayne K.J."/>
            <person name="Tettelin H."/>
            <person name="Glass J.I."/>
            <person name="Rusch D."/>
            <person name="Podicherti R."/>
            <person name="Tsui H.-C.T."/>
            <person name="Winkler M.E."/>
        </authorList>
    </citation>
    <scope>NUCLEOTIDE SEQUENCE</scope>
</reference>
<keyword evidence="6" id="KW-0378">Hydrolase</keyword>
<dbReference type="SUPFAM" id="SSF47364">
    <property type="entry name" value="Domain of the SRP/SRP receptor G-proteins"/>
    <property type="match status" value="1"/>
</dbReference>
<dbReference type="GO" id="GO:0005525">
    <property type="term" value="F:GTP binding"/>
    <property type="evidence" value="ECO:0007669"/>
    <property type="project" value="UniProtKB-KW"/>
</dbReference>
<dbReference type="InterPro" id="IPR003593">
    <property type="entry name" value="AAA+_ATPase"/>
</dbReference>
<protein>
    <recommendedName>
        <fullName evidence="10">SRP54-type proteins GTP-binding domain-containing protein</fullName>
    </recommendedName>
</protein>
<dbReference type="PANTHER" id="PTHR43134:SF1">
    <property type="entry name" value="SIGNAL RECOGNITION PARTICLE RECEPTOR SUBUNIT ALPHA"/>
    <property type="match status" value="1"/>
</dbReference>
<dbReference type="Gene3D" id="1.20.120.140">
    <property type="entry name" value="Signal recognition particle SRP54, nucleotide-binding domain"/>
    <property type="match status" value="1"/>
</dbReference>
<dbReference type="GO" id="GO:0006614">
    <property type="term" value="P:SRP-dependent cotranslational protein targeting to membrane"/>
    <property type="evidence" value="ECO:0007669"/>
    <property type="project" value="InterPro"/>
</dbReference>
<accession>A0A382FIY9</accession>
<name>A0A382FIY9_9ZZZZ</name>
<proteinExistence type="inferred from homology"/>
<dbReference type="PROSITE" id="PS00300">
    <property type="entry name" value="SRP54"/>
    <property type="match status" value="1"/>
</dbReference>
<evidence type="ECO:0000256" key="3">
    <source>
        <dbReference type="ARBA" id="ARBA00022475"/>
    </source>
</evidence>
<evidence type="ECO:0000256" key="1">
    <source>
        <dbReference type="ARBA" id="ARBA00004413"/>
    </source>
</evidence>
<dbReference type="GO" id="GO:0005886">
    <property type="term" value="C:plasma membrane"/>
    <property type="evidence" value="ECO:0007669"/>
    <property type="project" value="UniProtKB-SubCell"/>
</dbReference>
<comment type="subcellular location">
    <subcellularLocation>
        <location evidence="1">Cell membrane</location>
        <topology evidence="1">Peripheral membrane protein</topology>
        <orientation evidence="1">Cytoplasmic side</orientation>
    </subcellularLocation>
</comment>
<dbReference type="PANTHER" id="PTHR43134">
    <property type="entry name" value="SIGNAL RECOGNITION PARTICLE RECEPTOR SUBUNIT ALPHA"/>
    <property type="match status" value="1"/>
</dbReference>
<dbReference type="InterPro" id="IPR004390">
    <property type="entry name" value="SR_rcpt_FtsY"/>
</dbReference>
<dbReference type="FunFam" id="3.40.50.300:FF:000053">
    <property type="entry name" value="Signal recognition particle receptor FtsY"/>
    <property type="match status" value="1"/>
</dbReference>
<dbReference type="NCBIfam" id="TIGR00064">
    <property type="entry name" value="ftsY"/>
    <property type="match status" value="1"/>
</dbReference>
<dbReference type="Pfam" id="PF00448">
    <property type="entry name" value="SRP54"/>
    <property type="match status" value="1"/>
</dbReference>
<dbReference type="InterPro" id="IPR013822">
    <property type="entry name" value="Signal_recog_particl_SRP54_hlx"/>
</dbReference>
<keyword evidence="9" id="KW-0675">Receptor</keyword>
<keyword evidence="3" id="KW-1003">Cell membrane</keyword>
<evidence type="ECO:0000256" key="5">
    <source>
        <dbReference type="ARBA" id="ARBA00022741"/>
    </source>
</evidence>
<evidence type="ECO:0000256" key="9">
    <source>
        <dbReference type="ARBA" id="ARBA00023170"/>
    </source>
</evidence>
<evidence type="ECO:0000259" key="10">
    <source>
        <dbReference type="PROSITE" id="PS00300"/>
    </source>
</evidence>
<dbReference type="InterPro" id="IPR027417">
    <property type="entry name" value="P-loop_NTPase"/>
</dbReference>
<dbReference type="AlphaFoldDB" id="A0A382FIY9"/>
<organism evidence="11">
    <name type="scientific">marine metagenome</name>
    <dbReference type="NCBI Taxonomy" id="408172"/>
    <lineage>
        <taxon>unclassified sequences</taxon>
        <taxon>metagenomes</taxon>
        <taxon>ecological metagenomes</taxon>
    </lineage>
</organism>
<evidence type="ECO:0000256" key="2">
    <source>
        <dbReference type="ARBA" id="ARBA00008531"/>
    </source>
</evidence>
<feature type="domain" description="SRP54-type proteins GTP-binding" evidence="10">
    <location>
        <begin position="280"/>
        <end position="293"/>
    </location>
</feature>
<keyword evidence="4" id="KW-0963">Cytoplasm</keyword>
<keyword evidence="8" id="KW-0472">Membrane</keyword>
<dbReference type="SMART" id="SM00382">
    <property type="entry name" value="AAA"/>
    <property type="match status" value="1"/>
</dbReference>
<evidence type="ECO:0000256" key="6">
    <source>
        <dbReference type="ARBA" id="ARBA00022801"/>
    </source>
</evidence>
<dbReference type="HAMAP" id="MF_00920">
    <property type="entry name" value="FtsY"/>
    <property type="match status" value="1"/>
</dbReference>
<comment type="similarity">
    <text evidence="2">Belongs to the GTP-binding SRP family.</text>
</comment>
<keyword evidence="5" id="KW-0547">Nucleotide-binding</keyword>
<keyword evidence="7" id="KW-0342">GTP-binding</keyword>
<dbReference type="SMART" id="SM00963">
    <property type="entry name" value="SRP54_N"/>
    <property type="match status" value="1"/>
</dbReference>
<evidence type="ECO:0000313" key="11">
    <source>
        <dbReference type="EMBL" id="SVB63058.1"/>
    </source>
</evidence>
<dbReference type="Pfam" id="PF02881">
    <property type="entry name" value="SRP54_N"/>
    <property type="match status" value="1"/>
</dbReference>
<gene>
    <name evidence="11" type="ORF">METZ01_LOCUS215912</name>
</gene>
<dbReference type="Gene3D" id="3.40.50.300">
    <property type="entry name" value="P-loop containing nucleotide triphosphate hydrolases"/>
    <property type="match status" value="1"/>
</dbReference>
<dbReference type="GO" id="GO:0005737">
    <property type="term" value="C:cytoplasm"/>
    <property type="evidence" value="ECO:0007669"/>
    <property type="project" value="UniProtKB-ARBA"/>
</dbReference>
<evidence type="ECO:0000256" key="7">
    <source>
        <dbReference type="ARBA" id="ARBA00023134"/>
    </source>
</evidence>